<feature type="transmembrane region" description="Helical" evidence="8">
    <location>
        <begin position="312"/>
        <end position="329"/>
    </location>
</feature>
<dbReference type="FunFam" id="1.20.1280.290:FF:000009">
    <property type="entry name" value="PQ loop repeat family protein"/>
    <property type="match status" value="1"/>
</dbReference>
<sequence length="556" mass="61151">MSQRNSEHPKAKLKWLQTVVDGVDSIHDTQVEYALFPLTPMHGTALLSELLGYTSIACWLGAQLPQVVENMRRQSCDGLALPFLANWFLGDFSNFMGCILTHQLPFQTYLATYFVFIDSALLVQYTYYEFLSKPRPLHPPTTYPQTVTTSHGSLDKVTTRYRTLSIVAANVAAAAALAAQREPDNRRSDLLHSEGPYASSTHQEQSETDIHGYGASGLADSFHSEGGRATGKRRVSWSVERHSSRPRSVGGLSTIASSVISHTPLAYVTRGRSLGRNPEDPAGDPEATIPDSTFSPSMAEARRNSRAGKRSATMVFLGAWALFGVGTIARNRADLDIKTPTNVGKVLSATYAQDATTPVTAFAFEPTMVSQGQSIEANGIFLSFENQNTPPVEPPSHEPHHFTERILGRMFAWLCTTLYLTSRLPQIWKNYVRKSVEGLSMYLFVFAFLGNVFYVASILSSPNLYLPPPRSTEFLRQSIPYLLGSAGTLMFDITIVIQSFLYKPKHKRQHAKNKSSTAIEAGTAEEISGLLAGDALAKHHYSTDAPIPSSHVDRSA</sequence>
<evidence type="ECO:0000256" key="6">
    <source>
        <dbReference type="ARBA" id="ARBA00050768"/>
    </source>
</evidence>
<evidence type="ECO:0000256" key="2">
    <source>
        <dbReference type="ARBA" id="ARBA00022692"/>
    </source>
</evidence>
<accession>A0A8H7KIY4</accession>
<feature type="compositionally biased region" description="Basic and acidic residues" evidence="7">
    <location>
        <begin position="183"/>
        <end position="192"/>
    </location>
</feature>
<comment type="similarity">
    <text evidence="5">Belongs to the laat-1 family.</text>
</comment>
<evidence type="ECO:0000256" key="4">
    <source>
        <dbReference type="ARBA" id="ARBA00023136"/>
    </source>
</evidence>
<comment type="subcellular location">
    <subcellularLocation>
        <location evidence="1">Membrane</location>
        <topology evidence="1">Multi-pass membrane protein</topology>
    </subcellularLocation>
</comment>
<keyword evidence="4 8" id="KW-0472">Membrane</keyword>
<evidence type="ECO:0000256" key="3">
    <source>
        <dbReference type="ARBA" id="ARBA00022989"/>
    </source>
</evidence>
<feature type="region of interest" description="Disordered" evidence="7">
    <location>
        <begin position="183"/>
        <end position="250"/>
    </location>
</feature>
<name>A0A8H7KIY4_AGABI</name>
<proteinExistence type="inferred from homology"/>
<keyword evidence="2 8" id="KW-0812">Transmembrane</keyword>
<evidence type="ECO:0000256" key="8">
    <source>
        <dbReference type="SAM" id="Phobius"/>
    </source>
</evidence>
<reference evidence="9 10" key="1">
    <citation type="journal article" name="Sci. Rep.">
        <title>Telomere-to-telomere assembled and centromere annotated genomes of the two main subspecies of the button mushroom Agaricus bisporus reveal especially polymorphic chromosome ends.</title>
        <authorList>
            <person name="Sonnenberg A.S.M."/>
            <person name="Sedaghat-Telgerd N."/>
            <person name="Lavrijssen B."/>
            <person name="Ohm R.A."/>
            <person name="Hendrickx P.M."/>
            <person name="Scholtmeijer K."/>
            <person name="Baars J.J.P."/>
            <person name="van Peer A."/>
        </authorList>
    </citation>
    <scope>NUCLEOTIDE SEQUENCE [LARGE SCALE GENOMIC DNA]</scope>
    <source>
        <strain evidence="9 10">H119_p4</strain>
    </source>
</reference>
<keyword evidence="3 8" id="KW-1133">Transmembrane helix</keyword>
<dbReference type="EMBL" id="JABXXO010000004">
    <property type="protein sequence ID" value="KAF7778656.1"/>
    <property type="molecule type" value="Genomic_DNA"/>
</dbReference>
<organism evidence="9 10">
    <name type="scientific">Agaricus bisporus var. burnettii</name>
    <dbReference type="NCBI Taxonomy" id="192524"/>
    <lineage>
        <taxon>Eukaryota</taxon>
        <taxon>Fungi</taxon>
        <taxon>Dikarya</taxon>
        <taxon>Basidiomycota</taxon>
        <taxon>Agaricomycotina</taxon>
        <taxon>Agaricomycetes</taxon>
        <taxon>Agaricomycetidae</taxon>
        <taxon>Agaricales</taxon>
        <taxon>Agaricineae</taxon>
        <taxon>Agaricaceae</taxon>
        <taxon>Agaricus</taxon>
    </lineage>
</organism>
<comment type="caution">
    <text evidence="9">The sequence shown here is derived from an EMBL/GenBank/DDBJ whole genome shotgun (WGS) entry which is preliminary data.</text>
</comment>
<comment type="catalytic activity">
    <reaction evidence="6">
        <text>L-histidine(out) + L-arginine(in) = L-histidine(in) + L-arginine(out)</text>
        <dbReference type="Rhea" id="RHEA:71063"/>
        <dbReference type="ChEBI" id="CHEBI:32682"/>
        <dbReference type="ChEBI" id="CHEBI:57595"/>
    </reaction>
</comment>
<feature type="region of interest" description="Disordered" evidence="7">
    <location>
        <begin position="271"/>
        <end position="297"/>
    </location>
</feature>
<evidence type="ECO:0000256" key="5">
    <source>
        <dbReference type="ARBA" id="ARBA00038039"/>
    </source>
</evidence>
<dbReference type="Proteomes" id="UP000629468">
    <property type="component" value="Unassembled WGS sequence"/>
</dbReference>
<dbReference type="PANTHER" id="PTHR16201">
    <property type="entry name" value="SEVEN TRANSMEMBRANE PROTEIN 1-RELATED"/>
    <property type="match status" value="1"/>
</dbReference>
<dbReference type="SMART" id="SM00679">
    <property type="entry name" value="CTNS"/>
    <property type="match status" value="2"/>
</dbReference>
<dbReference type="InterPro" id="IPR006603">
    <property type="entry name" value="PQ-loop_rpt"/>
</dbReference>
<dbReference type="Gene3D" id="1.20.1280.290">
    <property type="match status" value="2"/>
</dbReference>
<dbReference type="GO" id="GO:0015174">
    <property type="term" value="F:basic amino acid transmembrane transporter activity"/>
    <property type="evidence" value="ECO:0007669"/>
    <property type="project" value="TreeGrafter"/>
</dbReference>
<evidence type="ECO:0000256" key="7">
    <source>
        <dbReference type="SAM" id="MobiDB-lite"/>
    </source>
</evidence>
<evidence type="ECO:0000313" key="10">
    <source>
        <dbReference type="Proteomes" id="UP000629468"/>
    </source>
</evidence>
<feature type="transmembrane region" description="Helical" evidence="8">
    <location>
        <begin position="441"/>
        <end position="459"/>
    </location>
</feature>
<dbReference type="Pfam" id="PF04193">
    <property type="entry name" value="PQ-loop"/>
    <property type="match status" value="2"/>
</dbReference>
<evidence type="ECO:0000256" key="1">
    <source>
        <dbReference type="ARBA" id="ARBA00004141"/>
    </source>
</evidence>
<gene>
    <name evidence="9" type="ORF">Agabi119p4_3001</name>
</gene>
<dbReference type="GO" id="GO:0034488">
    <property type="term" value="P:basic amino acid transmembrane export from vacuole"/>
    <property type="evidence" value="ECO:0007669"/>
    <property type="project" value="TreeGrafter"/>
</dbReference>
<protein>
    <submittedName>
        <fullName evidence="9">Uncharacterized protein</fullName>
    </submittedName>
</protein>
<evidence type="ECO:0000313" key="9">
    <source>
        <dbReference type="EMBL" id="KAF7778656.1"/>
    </source>
</evidence>
<dbReference type="PANTHER" id="PTHR16201:SF34">
    <property type="entry name" value="LYSOSOMAL AMINO ACID TRANSPORTER 1"/>
    <property type="match status" value="1"/>
</dbReference>
<dbReference type="InterPro" id="IPR051415">
    <property type="entry name" value="LAAT-1"/>
</dbReference>
<feature type="transmembrane region" description="Helical" evidence="8">
    <location>
        <begin position="479"/>
        <end position="502"/>
    </location>
</feature>
<dbReference type="GO" id="GO:0000329">
    <property type="term" value="C:fungal-type vacuole membrane"/>
    <property type="evidence" value="ECO:0007669"/>
    <property type="project" value="TreeGrafter"/>
</dbReference>
<dbReference type="AlphaFoldDB" id="A0A8H7KIY4"/>